<keyword evidence="2 8" id="KW-0645">Protease</keyword>
<evidence type="ECO:0000256" key="1">
    <source>
        <dbReference type="ARBA" id="ARBA00008136"/>
    </source>
</evidence>
<dbReference type="EC" id="3.4.-.-" evidence="8"/>
<name>A0A4U8Q0N5_9FIRM</name>
<dbReference type="Pfam" id="PF02586">
    <property type="entry name" value="SRAP"/>
    <property type="match status" value="1"/>
</dbReference>
<comment type="caution">
    <text evidence="9">The sequence shown here is derived from an EMBL/GenBank/DDBJ whole genome shotgun (WGS) entry which is preliminary data.</text>
</comment>
<dbReference type="SUPFAM" id="SSF143081">
    <property type="entry name" value="BB1717-like"/>
    <property type="match status" value="1"/>
</dbReference>
<dbReference type="InterPro" id="IPR003738">
    <property type="entry name" value="SRAP"/>
</dbReference>
<dbReference type="GO" id="GO:0008233">
    <property type="term" value="F:peptidase activity"/>
    <property type="evidence" value="ECO:0007669"/>
    <property type="project" value="UniProtKB-KW"/>
</dbReference>
<evidence type="ECO:0000256" key="7">
    <source>
        <dbReference type="ARBA" id="ARBA00023239"/>
    </source>
</evidence>
<dbReference type="PANTHER" id="PTHR13604:SF0">
    <property type="entry name" value="ABASIC SITE PROCESSING PROTEIN HMCES"/>
    <property type="match status" value="1"/>
</dbReference>
<evidence type="ECO:0000256" key="6">
    <source>
        <dbReference type="ARBA" id="ARBA00023125"/>
    </source>
</evidence>
<evidence type="ECO:0000256" key="5">
    <source>
        <dbReference type="ARBA" id="ARBA00023124"/>
    </source>
</evidence>
<sequence>MCGRYSLFTEEDNQEIMRIVQNITARYPENNMKRGEIFPTNTAPVLKAENSQIDTDLSIWGFPNFRTKGVIINARSETAEEKRTFRESLHSRRCVVPSTGFYEWAQDGSKRKYRFTLPGQKTLYMAGIYNVFKEEKRFVILTTEANNSMADIHNRMPVILTKDKVADWILTEEFAVPYLHAVMPVLDREQVKT</sequence>
<proteinExistence type="inferred from homology"/>
<keyword evidence="4 8" id="KW-0378">Hydrolase</keyword>
<evidence type="ECO:0000313" key="10">
    <source>
        <dbReference type="Proteomes" id="UP000306509"/>
    </source>
</evidence>
<evidence type="ECO:0000256" key="3">
    <source>
        <dbReference type="ARBA" id="ARBA00022763"/>
    </source>
</evidence>
<reference evidence="9 10" key="1">
    <citation type="journal article" date="2019" name="Anaerobe">
        <title>Detection of Robinsoniella peoriensis in multiple bone samples of a trauma patient.</title>
        <authorList>
            <person name="Schrottner P."/>
            <person name="Hartwich K."/>
            <person name="Bunk B."/>
            <person name="Schober I."/>
            <person name="Helbig S."/>
            <person name="Rudolph W.W."/>
            <person name="Gunzer F."/>
        </authorList>
    </citation>
    <scope>NUCLEOTIDE SEQUENCE [LARGE SCALE GENOMIC DNA]</scope>
    <source>
        <strain evidence="9 10">DSM 106044</strain>
    </source>
</reference>
<keyword evidence="5" id="KW-0190">Covalent protein-DNA linkage</keyword>
<dbReference type="Gene3D" id="3.90.1680.10">
    <property type="entry name" value="SOS response associated peptidase-like"/>
    <property type="match status" value="1"/>
</dbReference>
<protein>
    <recommendedName>
        <fullName evidence="8">Abasic site processing protein</fullName>
        <ecNumber evidence="8">3.4.-.-</ecNumber>
    </recommendedName>
</protein>
<dbReference type="GO" id="GO:0106300">
    <property type="term" value="P:protein-DNA covalent cross-linking repair"/>
    <property type="evidence" value="ECO:0007669"/>
    <property type="project" value="InterPro"/>
</dbReference>
<keyword evidence="3" id="KW-0227">DNA damage</keyword>
<evidence type="ECO:0000313" key="9">
    <source>
        <dbReference type="EMBL" id="TLC98190.1"/>
    </source>
</evidence>
<accession>A0A4U8Q0N5</accession>
<keyword evidence="10" id="KW-1185">Reference proteome</keyword>
<evidence type="ECO:0000256" key="4">
    <source>
        <dbReference type="ARBA" id="ARBA00022801"/>
    </source>
</evidence>
<dbReference type="PANTHER" id="PTHR13604">
    <property type="entry name" value="DC12-RELATED"/>
    <property type="match status" value="1"/>
</dbReference>
<dbReference type="GO" id="GO:0003697">
    <property type="term" value="F:single-stranded DNA binding"/>
    <property type="evidence" value="ECO:0007669"/>
    <property type="project" value="InterPro"/>
</dbReference>
<dbReference type="EMBL" id="QGQD01000102">
    <property type="protein sequence ID" value="TLC98190.1"/>
    <property type="molecule type" value="Genomic_DNA"/>
</dbReference>
<dbReference type="GO" id="GO:0006508">
    <property type="term" value="P:proteolysis"/>
    <property type="evidence" value="ECO:0007669"/>
    <property type="project" value="UniProtKB-KW"/>
</dbReference>
<dbReference type="RefSeq" id="WP_047833889.1">
    <property type="nucleotide sequence ID" value="NZ_QGQD01000102.1"/>
</dbReference>
<dbReference type="GO" id="GO:0016829">
    <property type="term" value="F:lyase activity"/>
    <property type="evidence" value="ECO:0007669"/>
    <property type="project" value="UniProtKB-KW"/>
</dbReference>
<evidence type="ECO:0000256" key="2">
    <source>
        <dbReference type="ARBA" id="ARBA00022670"/>
    </source>
</evidence>
<comment type="similarity">
    <text evidence="1 8">Belongs to the SOS response-associated peptidase family.</text>
</comment>
<dbReference type="InterPro" id="IPR036590">
    <property type="entry name" value="SRAP-like"/>
</dbReference>
<dbReference type="Proteomes" id="UP000306509">
    <property type="component" value="Unassembled WGS sequence"/>
</dbReference>
<organism evidence="9 10">
    <name type="scientific">Robinsoniella peoriensis</name>
    <dbReference type="NCBI Taxonomy" id="180332"/>
    <lineage>
        <taxon>Bacteria</taxon>
        <taxon>Bacillati</taxon>
        <taxon>Bacillota</taxon>
        <taxon>Clostridia</taxon>
        <taxon>Lachnospirales</taxon>
        <taxon>Lachnospiraceae</taxon>
        <taxon>Robinsoniella</taxon>
    </lineage>
</organism>
<keyword evidence="7" id="KW-0456">Lyase</keyword>
<keyword evidence="6" id="KW-0238">DNA-binding</keyword>
<dbReference type="AlphaFoldDB" id="A0A4U8Q0N5"/>
<gene>
    <name evidence="9" type="ORF">DSM106044_04967</name>
</gene>
<evidence type="ECO:0000256" key="8">
    <source>
        <dbReference type="RuleBase" id="RU364100"/>
    </source>
</evidence>